<accession>K1VM69</accession>
<dbReference type="HOGENOM" id="CLU_490182_0_0_1"/>
<dbReference type="InParanoid" id="K1VM69"/>
<gene>
    <name evidence="3" type="ORF">A1Q2_05294</name>
</gene>
<keyword evidence="1" id="KW-0732">Signal</keyword>
<dbReference type="eggNOG" id="ENOG502S6X4">
    <property type="taxonomic scope" value="Eukaryota"/>
</dbReference>
<feature type="compositionally biased region" description="Polar residues" evidence="2">
    <location>
        <begin position="63"/>
        <end position="75"/>
    </location>
</feature>
<proteinExistence type="predicted"/>
<reference evidence="3 4" key="1">
    <citation type="journal article" date="2012" name="Eukaryot. Cell">
        <title>Genome sequence of the Trichosporon asahii environmental strain CBS 8904.</title>
        <authorList>
            <person name="Yang R.Y."/>
            <person name="Li H.T."/>
            <person name="Zhu H."/>
            <person name="Zhou G.P."/>
            <person name="Wang M."/>
            <person name="Wang L."/>
        </authorList>
    </citation>
    <scope>NUCLEOTIDE SEQUENCE [LARGE SCALE GENOMIC DNA]</scope>
    <source>
        <strain evidence="3 4">CBS 8904</strain>
    </source>
</reference>
<keyword evidence="4" id="KW-1185">Reference proteome</keyword>
<feature type="compositionally biased region" description="Low complexity" evidence="2">
    <location>
        <begin position="194"/>
        <end position="207"/>
    </location>
</feature>
<feature type="region of interest" description="Disordered" evidence="2">
    <location>
        <begin position="257"/>
        <end position="276"/>
    </location>
</feature>
<dbReference type="STRING" id="1220162.K1VM69"/>
<dbReference type="Proteomes" id="UP000006757">
    <property type="component" value="Unassembled WGS sequence"/>
</dbReference>
<dbReference type="Gene3D" id="2.40.40.10">
    <property type="entry name" value="RlpA-like domain"/>
    <property type="match status" value="1"/>
</dbReference>
<feature type="region of interest" description="Disordered" evidence="2">
    <location>
        <begin position="188"/>
        <end position="234"/>
    </location>
</feature>
<comment type="caution">
    <text evidence="3">The sequence shown here is derived from an EMBL/GenBank/DDBJ whole genome shotgun (WGS) entry which is preliminary data.</text>
</comment>
<dbReference type="SUPFAM" id="SSF50685">
    <property type="entry name" value="Barwin-like endoglucanases"/>
    <property type="match status" value="1"/>
</dbReference>
<feature type="compositionally biased region" description="Polar residues" evidence="2">
    <location>
        <begin position="520"/>
        <end position="534"/>
    </location>
</feature>
<feature type="region of interest" description="Disordered" evidence="2">
    <location>
        <begin position="363"/>
        <end position="537"/>
    </location>
</feature>
<dbReference type="PANTHER" id="PTHR31836">
    <property type="match status" value="1"/>
</dbReference>
<feature type="compositionally biased region" description="Low complexity" evidence="2">
    <location>
        <begin position="401"/>
        <end position="512"/>
    </location>
</feature>
<feature type="region of interest" description="Disordered" evidence="2">
    <location>
        <begin position="63"/>
        <end position="94"/>
    </location>
</feature>
<dbReference type="CDD" id="cd22191">
    <property type="entry name" value="DPBB_RlpA_EXP_N-like"/>
    <property type="match status" value="1"/>
</dbReference>
<dbReference type="EMBL" id="AMBO01000341">
    <property type="protein sequence ID" value="EKD00457.1"/>
    <property type="molecule type" value="Genomic_DNA"/>
</dbReference>
<evidence type="ECO:0000256" key="2">
    <source>
        <dbReference type="SAM" id="MobiDB-lite"/>
    </source>
</evidence>
<evidence type="ECO:0000313" key="3">
    <source>
        <dbReference type="EMBL" id="EKD00457.1"/>
    </source>
</evidence>
<evidence type="ECO:0000256" key="1">
    <source>
        <dbReference type="ARBA" id="ARBA00022729"/>
    </source>
</evidence>
<dbReference type="InterPro" id="IPR051477">
    <property type="entry name" value="Expansin_CellWall"/>
</dbReference>
<dbReference type="PANTHER" id="PTHR31836:SF28">
    <property type="entry name" value="SRCR DOMAIN-CONTAINING PROTEIN-RELATED"/>
    <property type="match status" value="1"/>
</dbReference>
<sequence>MLPSAPWSPRLCGAAVLPATKVRQSAPAPTSPCTIALERSNAGRSGHEVFRGACVFRTSALGQTSRRQPARQSFFSPAKPKEAPTRQAGLRRSTPVQTAEPLCAVRPPSRPCLAGWLAASTSLFGSDPFSATLILNPLHSICFLPHLRLLSYLSRLASGPSVALSHTSSRLTSAPTLFFPLNDISSDSPRRLTSPSSLDNPSLSLSPHRIRTSPRHNSNGPARRTRPSPVRHQPGLTPYLSLLASFLLSLLATTSAAHSPRSSAGRRRHHAKRQNSGDATFYAVGLGACGNTNNDNEMVVALNAPQWDGGAHCGQMLTITLGGKSQTAKVVDLCPGCAHGSLDMSPALFEKFNSKDVGRFQMSWTWNDGSGGGSSGGDQQQQQEQSSEEPKPSSKKEEKPSSTWSPEPTSTWTPEPSTEAPKSTSTWSPEPSSTAPSSSAAPSPSSSSSAAPSTSSSTAAPSSSSSTTSSSSAAPSSSSSTLASSNSTLSTSTSQNSTSASSSSTQSSSSSTRLPDVSAESPNDSVLTPGSSEGNLAKVNELVVSLGRLVVAGATA</sequence>
<dbReference type="InterPro" id="IPR036908">
    <property type="entry name" value="RlpA-like_sf"/>
</dbReference>
<protein>
    <submittedName>
        <fullName evidence="3">Expansin family protein</fullName>
    </submittedName>
</protein>
<feature type="compositionally biased region" description="Basic residues" evidence="2">
    <location>
        <begin position="264"/>
        <end position="273"/>
    </location>
</feature>
<feature type="compositionally biased region" description="Basic and acidic residues" evidence="2">
    <location>
        <begin position="388"/>
        <end position="400"/>
    </location>
</feature>
<organism evidence="3 4">
    <name type="scientific">Trichosporon asahii var. asahii (strain CBS 8904)</name>
    <name type="common">Yeast</name>
    <dbReference type="NCBI Taxonomy" id="1220162"/>
    <lineage>
        <taxon>Eukaryota</taxon>
        <taxon>Fungi</taxon>
        <taxon>Dikarya</taxon>
        <taxon>Basidiomycota</taxon>
        <taxon>Agaricomycotina</taxon>
        <taxon>Tremellomycetes</taxon>
        <taxon>Trichosporonales</taxon>
        <taxon>Trichosporonaceae</taxon>
        <taxon>Trichosporon</taxon>
    </lineage>
</organism>
<evidence type="ECO:0000313" key="4">
    <source>
        <dbReference type="Proteomes" id="UP000006757"/>
    </source>
</evidence>
<dbReference type="AlphaFoldDB" id="K1VM69"/>
<name>K1VM69_TRIAC</name>